<dbReference type="AlphaFoldDB" id="B0C594"/>
<dbReference type="EMBL" id="CP000828">
    <property type="protein sequence ID" value="ABW26334.1"/>
    <property type="molecule type" value="Genomic_DNA"/>
</dbReference>
<keyword evidence="2" id="KW-1185">Reference proteome</keyword>
<evidence type="ECO:0000313" key="2">
    <source>
        <dbReference type="Proteomes" id="UP000000268"/>
    </source>
</evidence>
<dbReference type="Proteomes" id="UP000000268">
    <property type="component" value="Chromosome"/>
</dbReference>
<organism evidence="1 2">
    <name type="scientific">Acaryochloris marina (strain MBIC 11017)</name>
    <dbReference type="NCBI Taxonomy" id="329726"/>
    <lineage>
        <taxon>Bacteria</taxon>
        <taxon>Bacillati</taxon>
        <taxon>Cyanobacteriota</taxon>
        <taxon>Cyanophyceae</taxon>
        <taxon>Acaryochloridales</taxon>
        <taxon>Acaryochloridaceae</taxon>
        <taxon>Acaryochloris</taxon>
    </lineage>
</organism>
<proteinExistence type="predicted"/>
<dbReference type="HOGENOM" id="CLU_2629943_0_0_3"/>
<dbReference type="RefSeq" id="WP_012161871.1">
    <property type="nucleotide sequence ID" value="NC_009925.1"/>
</dbReference>
<dbReference type="KEGG" id="amr:AM1_1300"/>
<reference evidence="1 2" key="1">
    <citation type="journal article" date="2008" name="Proc. Natl. Acad. Sci. U.S.A.">
        <title>Niche adaptation and genome expansion in the chlorophyll d-producing cyanobacterium Acaryochloris marina.</title>
        <authorList>
            <person name="Swingley W.D."/>
            <person name="Chen M."/>
            <person name="Cheung P.C."/>
            <person name="Conrad A.L."/>
            <person name="Dejesa L.C."/>
            <person name="Hao J."/>
            <person name="Honchak B.M."/>
            <person name="Karbach L.E."/>
            <person name="Kurdoglu A."/>
            <person name="Lahiri S."/>
            <person name="Mastrian S.D."/>
            <person name="Miyashita H."/>
            <person name="Page L."/>
            <person name="Ramakrishna P."/>
            <person name="Satoh S."/>
            <person name="Sattley W.M."/>
            <person name="Shimada Y."/>
            <person name="Taylor H.L."/>
            <person name="Tomo T."/>
            <person name="Tsuchiya T."/>
            <person name="Wang Z.T."/>
            <person name="Raymond J."/>
            <person name="Mimuro M."/>
            <person name="Blankenship R.E."/>
            <person name="Touchman J.W."/>
        </authorList>
    </citation>
    <scope>NUCLEOTIDE SEQUENCE [LARGE SCALE GENOMIC DNA]</scope>
    <source>
        <strain evidence="2">MBIC 11017</strain>
    </source>
</reference>
<accession>B0C594</accession>
<name>B0C594_ACAM1</name>
<evidence type="ECO:0000313" key="1">
    <source>
        <dbReference type="EMBL" id="ABW26334.1"/>
    </source>
</evidence>
<gene>
    <name evidence="1" type="ordered locus">AM1_1300</name>
</gene>
<protein>
    <submittedName>
        <fullName evidence="1">Uncharacterized protein</fullName>
    </submittedName>
</protein>
<sequence length="95" mass="11036">MITRFRAIIRKSVPAWLNVEVNRYFIQNLREALTPPTHSKSFGPHWRRISQVYSALDQAEAGATYSSLIQHVRQVTGTGCSRRLIAKWKRERGLR</sequence>
<dbReference type="eggNOG" id="COG0845">
    <property type="taxonomic scope" value="Bacteria"/>
</dbReference>